<evidence type="ECO:0000313" key="2">
    <source>
        <dbReference type="EMBL" id="MFD1515357.1"/>
    </source>
</evidence>
<organism evidence="2 3">
    <name type="scientific">Halomarina rubra</name>
    <dbReference type="NCBI Taxonomy" id="2071873"/>
    <lineage>
        <taxon>Archaea</taxon>
        <taxon>Methanobacteriati</taxon>
        <taxon>Methanobacteriota</taxon>
        <taxon>Stenosarchaea group</taxon>
        <taxon>Halobacteria</taxon>
        <taxon>Halobacteriales</taxon>
        <taxon>Natronomonadaceae</taxon>
        <taxon>Halomarina</taxon>
    </lineage>
</organism>
<reference evidence="2 3" key="1">
    <citation type="journal article" date="2019" name="Int. J. Syst. Evol. Microbiol.">
        <title>The Global Catalogue of Microorganisms (GCM) 10K type strain sequencing project: providing services to taxonomists for standard genome sequencing and annotation.</title>
        <authorList>
            <consortium name="The Broad Institute Genomics Platform"/>
            <consortium name="The Broad Institute Genome Sequencing Center for Infectious Disease"/>
            <person name="Wu L."/>
            <person name="Ma J."/>
        </authorList>
    </citation>
    <scope>NUCLEOTIDE SEQUENCE [LARGE SCALE GENOMIC DNA]</scope>
    <source>
        <strain evidence="2 3">CGMCC 1.12563</strain>
    </source>
</reference>
<evidence type="ECO:0008006" key="4">
    <source>
        <dbReference type="Google" id="ProtNLM"/>
    </source>
</evidence>
<accession>A0ABD6B0G5</accession>
<dbReference type="RefSeq" id="WP_250875277.1">
    <property type="nucleotide sequence ID" value="NZ_JALXFV010000008.1"/>
</dbReference>
<dbReference type="AlphaFoldDB" id="A0ABD6B0G5"/>
<protein>
    <recommendedName>
        <fullName evidence="4">Small CPxCG-related zinc finger protein</fullName>
    </recommendedName>
</protein>
<name>A0ABD6B0G5_9EURY</name>
<dbReference type="EMBL" id="JBHUDC010000008">
    <property type="protein sequence ID" value="MFD1515357.1"/>
    <property type="molecule type" value="Genomic_DNA"/>
</dbReference>
<sequence length="67" mass="7382">MSMRDRIIVVCRSCEKPYVARLGNDGNLILPVGGRQCPCGGEEFDRLEADEESIHASDDTLRAADDD</sequence>
<gene>
    <name evidence="2" type="ORF">ACFSBT_18920</name>
</gene>
<comment type="caution">
    <text evidence="2">The sequence shown here is derived from an EMBL/GenBank/DDBJ whole genome shotgun (WGS) entry which is preliminary data.</text>
</comment>
<feature type="region of interest" description="Disordered" evidence="1">
    <location>
        <begin position="48"/>
        <end position="67"/>
    </location>
</feature>
<keyword evidence="3" id="KW-1185">Reference proteome</keyword>
<dbReference type="Proteomes" id="UP001597187">
    <property type="component" value="Unassembled WGS sequence"/>
</dbReference>
<evidence type="ECO:0000313" key="3">
    <source>
        <dbReference type="Proteomes" id="UP001597187"/>
    </source>
</evidence>
<evidence type="ECO:0000256" key="1">
    <source>
        <dbReference type="SAM" id="MobiDB-lite"/>
    </source>
</evidence>
<proteinExistence type="predicted"/>